<dbReference type="Proteomes" id="UP001159405">
    <property type="component" value="Unassembled WGS sequence"/>
</dbReference>
<reference evidence="4 5" key="1">
    <citation type="submission" date="2022-05" db="EMBL/GenBank/DDBJ databases">
        <authorList>
            <consortium name="Genoscope - CEA"/>
            <person name="William W."/>
        </authorList>
    </citation>
    <scope>NUCLEOTIDE SEQUENCE [LARGE SCALE GENOMIC DNA]</scope>
</reference>
<dbReference type="InterPro" id="IPR036465">
    <property type="entry name" value="vWFA_dom_sf"/>
</dbReference>
<dbReference type="PANTHER" id="PTHR24020:SF20">
    <property type="entry name" value="PH DOMAIN-CONTAINING PROTEIN"/>
    <property type="match status" value="1"/>
</dbReference>
<dbReference type="Pfam" id="PF07648">
    <property type="entry name" value="Kazal_2"/>
    <property type="match status" value="1"/>
</dbReference>
<dbReference type="InterPro" id="IPR050525">
    <property type="entry name" value="ECM_Assembly_Org"/>
</dbReference>
<dbReference type="PROSITE" id="PS51465">
    <property type="entry name" value="KAZAL_2"/>
    <property type="match status" value="1"/>
</dbReference>
<evidence type="ECO:0000313" key="4">
    <source>
        <dbReference type="EMBL" id="CAH3148645.1"/>
    </source>
</evidence>
<dbReference type="CDD" id="cd01450">
    <property type="entry name" value="vWFA_subfamily_ECM"/>
    <property type="match status" value="3"/>
</dbReference>
<feature type="non-terminal residue" evidence="4">
    <location>
        <position position="1"/>
    </location>
</feature>
<dbReference type="SUPFAM" id="SSF53300">
    <property type="entry name" value="vWA-like"/>
    <property type="match status" value="3"/>
</dbReference>
<dbReference type="SUPFAM" id="SSF100895">
    <property type="entry name" value="Kazal-type serine protease inhibitors"/>
    <property type="match status" value="1"/>
</dbReference>
<dbReference type="PROSITE" id="PS50234">
    <property type="entry name" value="VWFA"/>
    <property type="match status" value="3"/>
</dbReference>
<feature type="domain" description="VWFA" evidence="2">
    <location>
        <begin position="82"/>
        <end position="258"/>
    </location>
</feature>
<feature type="domain" description="Kazal-like" evidence="3">
    <location>
        <begin position="29"/>
        <end position="75"/>
    </location>
</feature>
<evidence type="ECO:0000256" key="1">
    <source>
        <dbReference type="SAM" id="MobiDB-lite"/>
    </source>
</evidence>
<feature type="region of interest" description="Disordered" evidence="1">
    <location>
        <begin position="691"/>
        <end position="713"/>
    </location>
</feature>
<gene>
    <name evidence="4" type="ORF">PLOB_00046749</name>
</gene>
<comment type="caution">
    <text evidence="4">The sequence shown here is derived from an EMBL/GenBank/DDBJ whole genome shotgun (WGS) entry which is preliminary data.</text>
</comment>
<feature type="domain" description="VWFA" evidence="2">
    <location>
        <begin position="288"/>
        <end position="469"/>
    </location>
</feature>
<dbReference type="PRINTS" id="PR00453">
    <property type="entry name" value="VWFADOMAIN"/>
</dbReference>
<dbReference type="CDD" id="cd00104">
    <property type="entry name" value="KAZAL_FS"/>
    <property type="match status" value="1"/>
</dbReference>
<dbReference type="SMART" id="SM00327">
    <property type="entry name" value="VWA"/>
    <property type="match status" value="3"/>
</dbReference>
<evidence type="ECO:0000259" key="3">
    <source>
        <dbReference type="PROSITE" id="PS51465"/>
    </source>
</evidence>
<dbReference type="SMART" id="SM00280">
    <property type="entry name" value="KAZAL"/>
    <property type="match status" value="1"/>
</dbReference>
<dbReference type="InterPro" id="IPR002035">
    <property type="entry name" value="VWF_A"/>
</dbReference>
<evidence type="ECO:0000313" key="5">
    <source>
        <dbReference type="Proteomes" id="UP001159405"/>
    </source>
</evidence>
<dbReference type="Gene3D" id="3.40.50.410">
    <property type="entry name" value="von Willebrand factor, type A domain"/>
    <property type="match status" value="3"/>
</dbReference>
<dbReference type="InterPro" id="IPR036058">
    <property type="entry name" value="Kazal_dom_sf"/>
</dbReference>
<protein>
    <submittedName>
        <fullName evidence="4">Uncharacterized protein</fullName>
    </submittedName>
</protein>
<sequence>TVVDPCLTEGCNAPYNLGCRVVNNTAECICPTCPNTRRPVCASDDVQDLSECHLRQQACLGNISITVDKQGPCDKECSSVVDIAFIIDSSGSIGRRNWVRVKRFVKALVSKLYVSNVAARVAAIAYSTDPEVVMRFNENQGTDEVNREFDGMKHQRGYTYTDKALELADRELFQVSNGMRLRVPKLAVVITDGNQTKTGQYTPLTVASRGIKRKGVTVYAVGVGRAVGMAELLEIASAPEYVFTSPSFKGLQSLTSGIRRQLCVVPTPPETTPTPSAPAGDICPIPMDTTFIVDSSNCDDRSNWNRLLYFLQILVTYFNVSPSGGRIAIISYSTDAKVVLKFNTLSGNLLTSAEAIRQVGLLQCQGGGLRRIDKALDLADKEVLVPAGGVRDISRPVLVITTGKQTAVKGVYTPLDIASSRLQNKGAAVFVLVIGSDVDNSELNQIASEPNNLFTVDSYKELFNKADEAKRGICILATPTPTPTLDSSTPAEEECPIPMDTTFIIDSSLCDDASSWNRLLYFVQTLISFFNVSSSGGRIALIEFSTEANVVLRFNTLTGSLLNDAEVNKRVGSLQCQSGFRRIDKALELADNDVLTTAGGMRDVSRPVLVITTGKQTTNQGVYMPLDIASFSLQSKGASVFVLGIGKDVDNSELNDIASSPGNVFTVDSFQDLDEKANEIKRGICILETTPTPTLVPTPTSTERTTTPPKTTP</sequence>
<accession>A0ABN8PQG0</accession>
<dbReference type="EMBL" id="CALNXK010000084">
    <property type="protein sequence ID" value="CAH3148645.1"/>
    <property type="molecule type" value="Genomic_DNA"/>
</dbReference>
<proteinExistence type="predicted"/>
<dbReference type="InterPro" id="IPR002350">
    <property type="entry name" value="Kazal_dom"/>
</dbReference>
<keyword evidence="5" id="KW-1185">Reference proteome</keyword>
<dbReference type="Pfam" id="PF00092">
    <property type="entry name" value="VWA"/>
    <property type="match status" value="3"/>
</dbReference>
<evidence type="ECO:0000259" key="2">
    <source>
        <dbReference type="PROSITE" id="PS50234"/>
    </source>
</evidence>
<organism evidence="4 5">
    <name type="scientific">Porites lobata</name>
    <dbReference type="NCBI Taxonomy" id="104759"/>
    <lineage>
        <taxon>Eukaryota</taxon>
        <taxon>Metazoa</taxon>
        <taxon>Cnidaria</taxon>
        <taxon>Anthozoa</taxon>
        <taxon>Hexacorallia</taxon>
        <taxon>Scleractinia</taxon>
        <taxon>Fungiina</taxon>
        <taxon>Poritidae</taxon>
        <taxon>Porites</taxon>
    </lineage>
</organism>
<name>A0ABN8PQG0_9CNID</name>
<dbReference type="Gene3D" id="3.30.60.30">
    <property type="match status" value="1"/>
</dbReference>
<feature type="domain" description="VWFA" evidence="2">
    <location>
        <begin position="500"/>
        <end position="680"/>
    </location>
</feature>
<feature type="non-terminal residue" evidence="4">
    <location>
        <position position="713"/>
    </location>
</feature>
<dbReference type="PANTHER" id="PTHR24020">
    <property type="entry name" value="COLLAGEN ALPHA"/>
    <property type="match status" value="1"/>
</dbReference>